<dbReference type="GO" id="GO:0004609">
    <property type="term" value="F:phosphatidylserine decarboxylase activity"/>
    <property type="evidence" value="ECO:0007669"/>
    <property type="project" value="InterPro"/>
</dbReference>
<dbReference type="PANTHER" id="PTHR10067">
    <property type="entry name" value="PHOSPHATIDYLSERINE DECARBOXYLASE"/>
    <property type="match status" value="1"/>
</dbReference>
<sequence>MVILEEAVKSAIGKAGGVTAAEQISDANSFIGWMSNLLQWVPFETTQSTEVLQKLCVFYFVLDQPTMAFFQTDVDPNSVGNGLTTLSAWIVEYAAAMGVFMSKPPSLTKESFQTFVVATKYRVWECESPDGSAFHSFNDFFGRHLATPRPVDTPNSNLVPVYPADSRWGSCHGIDTGSNTWVPAGSLANSKQELITAKGWTWSVGALLQGSDYASAFGGGVWVHSFLSTFNYHRYHSAVAGRVVDCNVVQNAAYLDVVASGEKLVPRRRINRDVRGNGNDVGAEITAEDQSGYQFLQTRGYVIIDTNAAGPENDIGLVAVLPIGMAQVSSVNLSVRKNDMVTKGQEIGYFQFGGSDIVTVFQKKAGLSPDPSLFNTAMSIDEQGKSLDYTFYGQKLVANPLSPLPGN</sequence>
<proteinExistence type="predicted"/>
<dbReference type="AlphaFoldDB" id="A0AAE0IBX7"/>
<dbReference type="PANTHER" id="PTHR10067:SF13">
    <property type="entry name" value="PHOSPHATIDYLSERINE DECARBOXYLASE"/>
    <property type="match status" value="1"/>
</dbReference>
<gene>
    <name evidence="3" type="ORF">B0H66DRAFT_474940</name>
</gene>
<keyword evidence="1" id="KW-0210">Decarboxylase</keyword>
<reference evidence="3" key="2">
    <citation type="submission" date="2023-06" db="EMBL/GenBank/DDBJ databases">
        <authorList>
            <consortium name="Lawrence Berkeley National Laboratory"/>
            <person name="Haridas S."/>
            <person name="Hensen N."/>
            <person name="Bonometti L."/>
            <person name="Westerberg I."/>
            <person name="Brannstrom I.O."/>
            <person name="Guillou S."/>
            <person name="Cros-Aarteil S."/>
            <person name="Calhoun S."/>
            <person name="Kuo A."/>
            <person name="Mondo S."/>
            <person name="Pangilinan J."/>
            <person name="Riley R."/>
            <person name="Labutti K."/>
            <person name="Andreopoulos B."/>
            <person name="Lipzen A."/>
            <person name="Chen C."/>
            <person name="Yanf M."/>
            <person name="Daum C."/>
            <person name="Ng V."/>
            <person name="Clum A."/>
            <person name="Steindorff A."/>
            <person name="Ohm R."/>
            <person name="Martin F."/>
            <person name="Silar P."/>
            <person name="Natvig D."/>
            <person name="Lalanne C."/>
            <person name="Gautier V."/>
            <person name="Ament-Velasquez S.L."/>
            <person name="Kruys A."/>
            <person name="Hutchinson M.I."/>
            <person name="Powell A.J."/>
            <person name="Barry K."/>
            <person name="Miller A.N."/>
            <person name="Grigoriev I.V."/>
            <person name="Debuchy R."/>
            <person name="Gladieux P."/>
            <person name="Thoren M.H."/>
            <person name="Johannesson H."/>
        </authorList>
    </citation>
    <scope>NUCLEOTIDE SEQUENCE</scope>
    <source>
        <strain evidence="3">CBS 118394</strain>
    </source>
</reference>
<evidence type="ECO:0000313" key="4">
    <source>
        <dbReference type="Proteomes" id="UP001283341"/>
    </source>
</evidence>
<evidence type="ECO:0000256" key="1">
    <source>
        <dbReference type="ARBA" id="ARBA00022793"/>
    </source>
</evidence>
<organism evidence="3 4">
    <name type="scientific">Apodospora peruviana</name>
    <dbReference type="NCBI Taxonomy" id="516989"/>
    <lineage>
        <taxon>Eukaryota</taxon>
        <taxon>Fungi</taxon>
        <taxon>Dikarya</taxon>
        <taxon>Ascomycota</taxon>
        <taxon>Pezizomycotina</taxon>
        <taxon>Sordariomycetes</taxon>
        <taxon>Sordariomycetidae</taxon>
        <taxon>Sordariales</taxon>
        <taxon>Lasiosphaeriaceae</taxon>
        <taxon>Apodospora</taxon>
    </lineage>
</organism>
<comment type="caution">
    <text evidence="3">The sequence shown here is derived from an EMBL/GenBank/DDBJ whole genome shotgun (WGS) entry which is preliminary data.</text>
</comment>
<reference evidence="3" key="1">
    <citation type="journal article" date="2023" name="Mol. Phylogenet. Evol.">
        <title>Genome-scale phylogeny and comparative genomics of the fungal order Sordariales.</title>
        <authorList>
            <person name="Hensen N."/>
            <person name="Bonometti L."/>
            <person name="Westerberg I."/>
            <person name="Brannstrom I.O."/>
            <person name="Guillou S."/>
            <person name="Cros-Aarteil S."/>
            <person name="Calhoun S."/>
            <person name="Haridas S."/>
            <person name="Kuo A."/>
            <person name="Mondo S."/>
            <person name="Pangilinan J."/>
            <person name="Riley R."/>
            <person name="LaButti K."/>
            <person name="Andreopoulos B."/>
            <person name="Lipzen A."/>
            <person name="Chen C."/>
            <person name="Yan M."/>
            <person name="Daum C."/>
            <person name="Ng V."/>
            <person name="Clum A."/>
            <person name="Steindorff A."/>
            <person name="Ohm R.A."/>
            <person name="Martin F."/>
            <person name="Silar P."/>
            <person name="Natvig D.O."/>
            <person name="Lalanne C."/>
            <person name="Gautier V."/>
            <person name="Ament-Velasquez S.L."/>
            <person name="Kruys A."/>
            <person name="Hutchinson M.I."/>
            <person name="Powell A.J."/>
            <person name="Barry K."/>
            <person name="Miller A.N."/>
            <person name="Grigoriev I.V."/>
            <person name="Debuchy R."/>
            <person name="Gladieux P."/>
            <person name="Hiltunen Thoren M."/>
            <person name="Johannesson H."/>
        </authorList>
    </citation>
    <scope>NUCLEOTIDE SEQUENCE</scope>
    <source>
        <strain evidence="3">CBS 118394</strain>
    </source>
</reference>
<protein>
    <submittedName>
        <fullName evidence="3">Phosphatidylserine decarboxylase-domain-containing protein</fullName>
    </submittedName>
</protein>
<dbReference type="Pfam" id="PF02666">
    <property type="entry name" value="PS_Dcarbxylase"/>
    <property type="match status" value="1"/>
</dbReference>
<evidence type="ECO:0000313" key="3">
    <source>
        <dbReference type="EMBL" id="KAK3321867.1"/>
    </source>
</evidence>
<keyword evidence="2" id="KW-0456">Lyase</keyword>
<evidence type="ECO:0000256" key="2">
    <source>
        <dbReference type="ARBA" id="ARBA00023239"/>
    </source>
</evidence>
<name>A0AAE0IBX7_9PEZI</name>
<dbReference type="EMBL" id="JAUEDM010000003">
    <property type="protein sequence ID" value="KAK3321867.1"/>
    <property type="molecule type" value="Genomic_DNA"/>
</dbReference>
<dbReference type="GO" id="GO:0008654">
    <property type="term" value="P:phospholipid biosynthetic process"/>
    <property type="evidence" value="ECO:0007669"/>
    <property type="project" value="InterPro"/>
</dbReference>
<accession>A0AAE0IBX7</accession>
<dbReference type="Proteomes" id="UP001283341">
    <property type="component" value="Unassembled WGS sequence"/>
</dbReference>
<dbReference type="InterPro" id="IPR003817">
    <property type="entry name" value="PS_Dcarbxylase"/>
</dbReference>
<keyword evidence="4" id="KW-1185">Reference proteome</keyword>